<dbReference type="AlphaFoldDB" id="A0A0F9W6C1"/>
<evidence type="ECO:0000313" key="2">
    <source>
        <dbReference type="EMBL" id="KKN81246.1"/>
    </source>
</evidence>
<feature type="transmembrane region" description="Helical" evidence="1">
    <location>
        <begin position="308"/>
        <end position="331"/>
    </location>
</feature>
<reference evidence="2" key="1">
    <citation type="journal article" date="2015" name="Nature">
        <title>Complex archaea that bridge the gap between prokaryotes and eukaryotes.</title>
        <authorList>
            <person name="Spang A."/>
            <person name="Saw J.H."/>
            <person name="Jorgensen S.L."/>
            <person name="Zaremba-Niedzwiedzka K."/>
            <person name="Martijn J."/>
            <person name="Lind A.E."/>
            <person name="van Eijk R."/>
            <person name="Schleper C."/>
            <person name="Guy L."/>
            <person name="Ettema T.J."/>
        </authorList>
    </citation>
    <scope>NUCLEOTIDE SEQUENCE</scope>
</reference>
<gene>
    <name evidence="2" type="ORF">LCGC14_0322000</name>
</gene>
<organism evidence="2">
    <name type="scientific">marine sediment metagenome</name>
    <dbReference type="NCBI Taxonomy" id="412755"/>
    <lineage>
        <taxon>unclassified sequences</taxon>
        <taxon>metagenomes</taxon>
        <taxon>ecological metagenomes</taxon>
    </lineage>
</organism>
<feature type="transmembrane region" description="Helical" evidence="1">
    <location>
        <begin position="190"/>
        <end position="211"/>
    </location>
</feature>
<protein>
    <submittedName>
        <fullName evidence="2">Uncharacterized protein</fullName>
    </submittedName>
</protein>
<keyword evidence="1" id="KW-0812">Transmembrane</keyword>
<keyword evidence="1" id="KW-0472">Membrane</keyword>
<dbReference type="EMBL" id="LAZR01000218">
    <property type="protein sequence ID" value="KKN81246.1"/>
    <property type="molecule type" value="Genomic_DNA"/>
</dbReference>
<sequence length="336" mass="38523">MQEWRNRARSIFDSALVNLATFYFFFIRPKIFLSRVTRSPSIYDGIKFVLWSILLVGVLDEISDRLFHYAGFDSFGGFVSCDFQAAREFVERPEIERWLNERREFAIDKQIPSPEYLGIKFLGSGLQGASGDPEVDMQNDKVLEFGLSTKIAFPQYCLLDAEVPQLAFVKFGFASILFDKVRRDDIRNDAVAVIFLLTISAVFSISVWFALLRLGTHVDVRSVFLVSLYSTTIWHGLVYVPQSLFGIYYSFDGNLSLHFDLRDYYLERSLYLFSSALIVLGYLFAYLKKVSRARLWKIMTGTLIGAGVSCLLAPLVIVPILFVIFQFGYWLGLFML</sequence>
<keyword evidence="1" id="KW-1133">Transmembrane helix</keyword>
<feature type="transmembrane region" description="Helical" evidence="1">
    <location>
        <begin position="12"/>
        <end position="29"/>
    </location>
</feature>
<name>A0A0F9W6C1_9ZZZZ</name>
<evidence type="ECO:0000256" key="1">
    <source>
        <dbReference type="SAM" id="Phobius"/>
    </source>
</evidence>
<accession>A0A0F9W6C1</accession>
<feature type="transmembrane region" description="Helical" evidence="1">
    <location>
        <begin position="269"/>
        <end position="287"/>
    </location>
</feature>
<comment type="caution">
    <text evidence="2">The sequence shown here is derived from an EMBL/GenBank/DDBJ whole genome shotgun (WGS) entry which is preliminary data.</text>
</comment>
<proteinExistence type="predicted"/>